<name>A0A918I5Z2_9ACTN</name>
<gene>
    <name evidence="2" type="ORF">GCM10010274_63440</name>
</gene>
<keyword evidence="1" id="KW-0812">Transmembrane</keyword>
<organism evidence="2 3">
    <name type="scientific">Streptomyces lavendofoliae</name>
    <dbReference type="NCBI Taxonomy" id="67314"/>
    <lineage>
        <taxon>Bacteria</taxon>
        <taxon>Bacillati</taxon>
        <taxon>Actinomycetota</taxon>
        <taxon>Actinomycetes</taxon>
        <taxon>Kitasatosporales</taxon>
        <taxon>Streptomycetaceae</taxon>
        <taxon>Streptomyces</taxon>
    </lineage>
</organism>
<protein>
    <submittedName>
        <fullName evidence="2">Uncharacterized protein</fullName>
    </submittedName>
</protein>
<keyword evidence="3" id="KW-1185">Reference proteome</keyword>
<accession>A0A918I5Z2</accession>
<reference evidence="2" key="2">
    <citation type="submission" date="2020-09" db="EMBL/GenBank/DDBJ databases">
        <authorList>
            <person name="Sun Q."/>
            <person name="Ohkuma M."/>
        </authorList>
    </citation>
    <scope>NUCLEOTIDE SEQUENCE</scope>
    <source>
        <strain evidence="2">JCM 4391</strain>
    </source>
</reference>
<sequence length="103" mass="11411">MHRPPAPSSPSPVPAVLRTRWWLTIRARIGFFLAVPVLGLISPYLGFVVMVVAIVLVWKDTSWSKGVKVAATFAAFTLLGSVAPDQPRIRPQAPRRRRTGKPR</sequence>
<evidence type="ECO:0000313" key="3">
    <source>
        <dbReference type="Proteomes" id="UP000636661"/>
    </source>
</evidence>
<keyword evidence="1" id="KW-1133">Transmembrane helix</keyword>
<feature type="transmembrane region" description="Helical" evidence="1">
    <location>
        <begin position="29"/>
        <end position="58"/>
    </location>
</feature>
<comment type="caution">
    <text evidence="2">The sequence shown here is derived from an EMBL/GenBank/DDBJ whole genome shotgun (WGS) entry which is preliminary data.</text>
</comment>
<keyword evidence="1" id="KW-0472">Membrane</keyword>
<evidence type="ECO:0000256" key="1">
    <source>
        <dbReference type="SAM" id="Phobius"/>
    </source>
</evidence>
<dbReference type="AlphaFoldDB" id="A0A918I5Z2"/>
<dbReference type="Proteomes" id="UP000636661">
    <property type="component" value="Unassembled WGS sequence"/>
</dbReference>
<evidence type="ECO:0000313" key="2">
    <source>
        <dbReference type="EMBL" id="GGU66185.1"/>
    </source>
</evidence>
<dbReference type="EMBL" id="BMTP01000027">
    <property type="protein sequence ID" value="GGU66185.1"/>
    <property type="molecule type" value="Genomic_DNA"/>
</dbReference>
<proteinExistence type="predicted"/>
<reference evidence="2" key="1">
    <citation type="journal article" date="2014" name="Int. J. Syst. Evol. Microbiol.">
        <title>Complete genome sequence of Corynebacterium casei LMG S-19264T (=DSM 44701T), isolated from a smear-ripened cheese.</title>
        <authorList>
            <consortium name="US DOE Joint Genome Institute (JGI-PGF)"/>
            <person name="Walter F."/>
            <person name="Albersmeier A."/>
            <person name="Kalinowski J."/>
            <person name="Ruckert C."/>
        </authorList>
    </citation>
    <scope>NUCLEOTIDE SEQUENCE</scope>
    <source>
        <strain evidence="2">JCM 4391</strain>
    </source>
</reference>